<evidence type="ECO:0000256" key="1">
    <source>
        <dbReference type="SAM" id="Coils"/>
    </source>
</evidence>
<feature type="region of interest" description="Disordered" evidence="2">
    <location>
        <begin position="72"/>
        <end position="92"/>
    </location>
</feature>
<gene>
    <name evidence="3" type="ORF">S12H4_39732</name>
</gene>
<name>X1TLT4_9ZZZZ</name>
<reference evidence="3" key="1">
    <citation type="journal article" date="2014" name="Front. Microbiol.">
        <title>High frequency of phylogenetically diverse reductive dehalogenase-homologous genes in deep subseafloor sedimentary metagenomes.</title>
        <authorList>
            <person name="Kawai M."/>
            <person name="Futagami T."/>
            <person name="Toyoda A."/>
            <person name="Takaki Y."/>
            <person name="Nishi S."/>
            <person name="Hori S."/>
            <person name="Arai W."/>
            <person name="Tsubouchi T."/>
            <person name="Morono Y."/>
            <person name="Uchiyama I."/>
            <person name="Ito T."/>
            <person name="Fujiyama A."/>
            <person name="Inagaki F."/>
            <person name="Takami H."/>
        </authorList>
    </citation>
    <scope>NUCLEOTIDE SEQUENCE</scope>
    <source>
        <strain evidence="3">Expedition CK06-06</strain>
    </source>
</reference>
<proteinExistence type="predicted"/>
<accession>X1TLT4</accession>
<protein>
    <submittedName>
        <fullName evidence="3">Uncharacterized protein</fullName>
    </submittedName>
</protein>
<organism evidence="3">
    <name type="scientific">marine sediment metagenome</name>
    <dbReference type="NCBI Taxonomy" id="412755"/>
    <lineage>
        <taxon>unclassified sequences</taxon>
        <taxon>metagenomes</taxon>
        <taxon>ecological metagenomes</taxon>
    </lineage>
</organism>
<comment type="caution">
    <text evidence="3">The sequence shown here is derived from an EMBL/GenBank/DDBJ whole genome shotgun (WGS) entry which is preliminary data.</text>
</comment>
<keyword evidence="1" id="KW-0175">Coiled coil</keyword>
<dbReference type="EMBL" id="BARW01024047">
    <property type="protein sequence ID" value="GAI88510.1"/>
    <property type="molecule type" value="Genomic_DNA"/>
</dbReference>
<evidence type="ECO:0000256" key="2">
    <source>
        <dbReference type="SAM" id="MobiDB-lite"/>
    </source>
</evidence>
<feature type="coiled-coil region" evidence="1">
    <location>
        <begin position="39"/>
        <end position="66"/>
    </location>
</feature>
<evidence type="ECO:0000313" key="3">
    <source>
        <dbReference type="EMBL" id="GAI88510.1"/>
    </source>
</evidence>
<sequence length="130" mass="15314">MTEELLYIFDENRKTPLEVKINQTIDSFENMFSLFLEVTNIIDNKLNSLQEQITSLETRFIKLEKELTKNQINTIYPPPSPTPTIKKENPENPRRAVMNELRDLLEKDINANDLHEFHIAKFSCNVQNTY</sequence>
<dbReference type="AlphaFoldDB" id="X1TLT4"/>